<comment type="caution">
    <text evidence="1">The sequence shown here is derived from an EMBL/GenBank/DDBJ whole genome shotgun (WGS) entry which is preliminary data.</text>
</comment>
<name>A0A9X9Q5N5_GULGU</name>
<accession>A0A9X9Q5N5</accession>
<proteinExistence type="predicted"/>
<dbReference type="EMBL" id="CYRY02039349">
    <property type="protein sequence ID" value="VCX30833.1"/>
    <property type="molecule type" value="Genomic_DNA"/>
</dbReference>
<organism evidence="1 2">
    <name type="scientific">Gulo gulo</name>
    <name type="common">Wolverine</name>
    <name type="synonym">Gluton</name>
    <dbReference type="NCBI Taxonomy" id="48420"/>
    <lineage>
        <taxon>Eukaryota</taxon>
        <taxon>Metazoa</taxon>
        <taxon>Chordata</taxon>
        <taxon>Craniata</taxon>
        <taxon>Vertebrata</taxon>
        <taxon>Euteleostomi</taxon>
        <taxon>Mammalia</taxon>
        <taxon>Eutheria</taxon>
        <taxon>Laurasiatheria</taxon>
        <taxon>Carnivora</taxon>
        <taxon>Caniformia</taxon>
        <taxon>Musteloidea</taxon>
        <taxon>Mustelidae</taxon>
        <taxon>Guloninae</taxon>
        <taxon>Gulo</taxon>
    </lineage>
</organism>
<reference evidence="1 2" key="1">
    <citation type="submission" date="2018-10" db="EMBL/GenBank/DDBJ databases">
        <authorList>
            <person name="Ekblom R."/>
            <person name="Jareborg N."/>
        </authorList>
    </citation>
    <scope>NUCLEOTIDE SEQUENCE [LARGE SCALE GENOMIC DNA]</scope>
    <source>
        <tissue evidence="1">Muscle</tissue>
    </source>
</reference>
<dbReference type="Proteomes" id="UP000269945">
    <property type="component" value="Unassembled WGS sequence"/>
</dbReference>
<dbReference type="AlphaFoldDB" id="A0A9X9Q5N5"/>
<gene>
    <name evidence="1" type="ORF">BN2614_LOCUS3</name>
</gene>
<protein>
    <submittedName>
        <fullName evidence="1">Uncharacterized protein</fullName>
    </submittedName>
</protein>
<keyword evidence="2" id="KW-1185">Reference proteome</keyword>
<sequence>MLSQGSNLFSRVICFSAELTLSFHFPVRITLSASAWFSACHKDAAQGSLSTTRLGTSASTHVSVSAVPTGPRPWPARYTPLPE</sequence>
<evidence type="ECO:0000313" key="2">
    <source>
        <dbReference type="Proteomes" id="UP000269945"/>
    </source>
</evidence>
<evidence type="ECO:0000313" key="1">
    <source>
        <dbReference type="EMBL" id="VCX30833.1"/>
    </source>
</evidence>